<feature type="domain" description="Aspartate/glutamate/uridylate kinase" evidence="6">
    <location>
        <begin position="1"/>
        <end position="287"/>
    </location>
</feature>
<name>A0A1V3I9K4_9PAST</name>
<protein>
    <recommendedName>
        <fullName evidence="4 5">Carbamate kinase</fullName>
    </recommendedName>
</protein>
<dbReference type="NCBIfam" id="NF009008">
    <property type="entry name" value="PRK12354.1"/>
    <property type="match status" value="1"/>
</dbReference>
<proteinExistence type="inferred from homology"/>
<evidence type="ECO:0000259" key="6">
    <source>
        <dbReference type="Pfam" id="PF00696"/>
    </source>
</evidence>
<dbReference type="AlphaFoldDB" id="A0A1V3I9K4"/>
<keyword evidence="2 5" id="KW-0808">Transferase</keyword>
<dbReference type="OrthoDB" id="9766717at2"/>
<dbReference type="InterPro" id="IPR001048">
    <property type="entry name" value="Asp/Glu/Uridylate_kinase"/>
</dbReference>
<evidence type="ECO:0000256" key="3">
    <source>
        <dbReference type="ARBA" id="ARBA00022777"/>
    </source>
</evidence>
<reference evidence="7 8" key="1">
    <citation type="submission" date="2016-10" db="EMBL/GenBank/DDBJ databases">
        <title>Rodentibacter gen. nov. and new species.</title>
        <authorList>
            <person name="Christensen H."/>
        </authorList>
    </citation>
    <scope>NUCLEOTIDE SEQUENCE [LARGE SCALE GENOMIC DNA]</scope>
    <source>
        <strain evidence="7 8">Ac69</strain>
    </source>
</reference>
<dbReference type="SUPFAM" id="SSF53633">
    <property type="entry name" value="Carbamate kinase-like"/>
    <property type="match status" value="1"/>
</dbReference>
<dbReference type="Gene3D" id="3.40.1160.10">
    <property type="entry name" value="Acetylglutamate kinase-like"/>
    <property type="match status" value="1"/>
</dbReference>
<evidence type="ECO:0000256" key="5">
    <source>
        <dbReference type="PIRNR" id="PIRNR000723"/>
    </source>
</evidence>
<dbReference type="InterPro" id="IPR003964">
    <property type="entry name" value="Carb_kinase"/>
</dbReference>
<dbReference type="InterPro" id="IPR036393">
    <property type="entry name" value="AceGlu_kinase-like_sf"/>
</dbReference>
<evidence type="ECO:0000256" key="2">
    <source>
        <dbReference type="ARBA" id="ARBA00022679"/>
    </source>
</evidence>
<evidence type="ECO:0000256" key="4">
    <source>
        <dbReference type="NCBIfam" id="TIGR00746"/>
    </source>
</evidence>
<dbReference type="PANTHER" id="PTHR30409:SF1">
    <property type="entry name" value="CARBAMATE KINASE-RELATED"/>
    <property type="match status" value="1"/>
</dbReference>
<dbReference type="GO" id="GO:0019546">
    <property type="term" value="P:L-arginine deiminase pathway"/>
    <property type="evidence" value="ECO:0007669"/>
    <property type="project" value="TreeGrafter"/>
</dbReference>
<dbReference type="GO" id="GO:0005829">
    <property type="term" value="C:cytosol"/>
    <property type="evidence" value="ECO:0007669"/>
    <property type="project" value="TreeGrafter"/>
</dbReference>
<dbReference type="GO" id="GO:0008804">
    <property type="term" value="F:carbamate kinase activity"/>
    <property type="evidence" value="ECO:0007669"/>
    <property type="project" value="UniProtKB-UniRule"/>
</dbReference>
<keyword evidence="8" id="KW-1185">Reference proteome</keyword>
<dbReference type="Pfam" id="PF00696">
    <property type="entry name" value="AA_kinase"/>
    <property type="match status" value="1"/>
</dbReference>
<dbReference type="STRING" id="1908258.BKK48_05555"/>
<comment type="similarity">
    <text evidence="1 5">Belongs to the carbamate kinase family.</text>
</comment>
<gene>
    <name evidence="7" type="ORF">BKK48_05555</name>
</gene>
<dbReference type="RefSeq" id="WP_077427165.1">
    <property type="nucleotide sequence ID" value="NZ_MLHH01000011.1"/>
</dbReference>
<organism evidence="7 8">
    <name type="scientific">Rodentibacter heidelbergensis</name>
    <dbReference type="NCBI Taxonomy" id="1908258"/>
    <lineage>
        <taxon>Bacteria</taxon>
        <taxon>Pseudomonadati</taxon>
        <taxon>Pseudomonadota</taxon>
        <taxon>Gammaproteobacteria</taxon>
        <taxon>Pasteurellales</taxon>
        <taxon>Pasteurellaceae</taxon>
        <taxon>Rodentibacter</taxon>
    </lineage>
</organism>
<dbReference type="PRINTS" id="PR01469">
    <property type="entry name" value="CARBMTKINASE"/>
</dbReference>
<dbReference type="CDD" id="cd04235">
    <property type="entry name" value="AAK_CK"/>
    <property type="match status" value="1"/>
</dbReference>
<accession>A0A1V3I9K4</accession>
<dbReference type="NCBIfam" id="TIGR00746">
    <property type="entry name" value="arcC"/>
    <property type="match status" value="1"/>
</dbReference>
<sequence length="315" mass="33510">MRIVVALGGNALLKRGEPMTAQNQSANIRIAAEQLAKIKQENELVISHGNGPQVGLLALQHAAYYAQDPKIEPYPLDVLVSQTVGMIGYMLQQELTNLLPQTPTITVLNQVVVDPNDPAFEKPSKPIGQVYTKEEAEKLAAEKGWTVMADGQYYRRAVPSPLPQSVTGMGSVKALLANRNIVICGGGGGIPSYYNEQGELQGVEAVVDKDLCTALISQELEADLFIIATDVSAACVNFNKPDQKQIAKTNPQALENLAAEFAAGSMGPKVKAVINFVNATGKDAVIGSLNDIERIVKGEAGTRVTNSVEGIVFGG</sequence>
<comment type="caution">
    <text evidence="7">The sequence shown here is derived from an EMBL/GenBank/DDBJ whole genome shotgun (WGS) entry which is preliminary data.</text>
</comment>
<evidence type="ECO:0000313" key="7">
    <source>
        <dbReference type="EMBL" id="OOF36451.1"/>
    </source>
</evidence>
<keyword evidence="3 5" id="KW-0418">Kinase</keyword>
<evidence type="ECO:0000313" key="8">
    <source>
        <dbReference type="Proteomes" id="UP000189437"/>
    </source>
</evidence>
<dbReference type="EMBL" id="MLHH01000011">
    <property type="protein sequence ID" value="OOF36451.1"/>
    <property type="molecule type" value="Genomic_DNA"/>
</dbReference>
<evidence type="ECO:0000256" key="1">
    <source>
        <dbReference type="ARBA" id="ARBA00011066"/>
    </source>
</evidence>
<dbReference type="PIRSF" id="PIRSF000723">
    <property type="entry name" value="Carbamate_kin"/>
    <property type="match status" value="1"/>
</dbReference>
<dbReference type="Proteomes" id="UP000189437">
    <property type="component" value="Unassembled WGS sequence"/>
</dbReference>
<dbReference type="FunFam" id="3.40.1160.10:FF:000007">
    <property type="entry name" value="Carbamate kinase"/>
    <property type="match status" value="1"/>
</dbReference>
<dbReference type="PANTHER" id="PTHR30409">
    <property type="entry name" value="CARBAMATE KINASE"/>
    <property type="match status" value="1"/>
</dbReference>